<comment type="caution">
    <text evidence="1">The sequence shown here is derived from an EMBL/GenBank/DDBJ whole genome shotgun (WGS) entry which is preliminary data.</text>
</comment>
<dbReference type="RefSeq" id="WP_061949586.1">
    <property type="nucleotide sequence ID" value="NZ_LTAO01000034.1"/>
</dbReference>
<dbReference type="Proteomes" id="UP000075806">
    <property type="component" value="Unassembled WGS sequence"/>
</dbReference>
<sequence length="113" mass="12996">MNRQYVELTQITKEMYDITKRMEKASKEIFRLAENKANTELEYRRELGKSIVRLRSEGVQATLIPDMARAEVANLKHARDMALELHRSGLASLDVIQSQGNILQSISKYQSEV</sequence>
<dbReference type="AlphaFoldDB" id="A0A162D5B9"/>
<accession>A0A162D5B9</accession>
<organism evidence="1 2">
    <name type="scientific">Alkalihalobacillus trypoxylicola</name>
    <dbReference type="NCBI Taxonomy" id="519424"/>
    <lineage>
        <taxon>Bacteria</taxon>
        <taxon>Bacillati</taxon>
        <taxon>Bacillota</taxon>
        <taxon>Bacilli</taxon>
        <taxon>Bacillales</taxon>
        <taxon>Bacillaceae</taxon>
        <taxon>Alkalihalobacillus</taxon>
    </lineage>
</organism>
<evidence type="ECO:0000313" key="1">
    <source>
        <dbReference type="EMBL" id="KYG28162.1"/>
    </source>
</evidence>
<keyword evidence="2" id="KW-1185">Reference proteome</keyword>
<dbReference type="STRING" id="519424.AZF04_09675"/>
<gene>
    <name evidence="1" type="ORF">AZF04_09675</name>
</gene>
<dbReference type="EMBL" id="LTAO01000034">
    <property type="protein sequence ID" value="KYG28162.1"/>
    <property type="molecule type" value="Genomic_DNA"/>
</dbReference>
<proteinExistence type="predicted"/>
<evidence type="ECO:0000313" key="2">
    <source>
        <dbReference type="Proteomes" id="UP000075806"/>
    </source>
</evidence>
<protein>
    <submittedName>
        <fullName evidence="1">Uncharacterized protein</fullName>
    </submittedName>
</protein>
<reference evidence="1" key="1">
    <citation type="submission" date="2016-02" db="EMBL/GenBank/DDBJ databases">
        <title>Genome sequence of Bacillus trypoxylicola KCTC 13244(T).</title>
        <authorList>
            <person name="Jeong H."/>
            <person name="Park S.-H."/>
            <person name="Choi S.-K."/>
        </authorList>
    </citation>
    <scope>NUCLEOTIDE SEQUENCE [LARGE SCALE GENOMIC DNA]</scope>
    <source>
        <strain evidence="1">KCTC 13244</strain>
    </source>
</reference>
<name>A0A162D5B9_9BACI</name>